<feature type="region of interest" description="Disordered" evidence="1">
    <location>
        <begin position="177"/>
        <end position="202"/>
    </location>
</feature>
<sequence length="202" mass="22736">MPNKNNSNNFGKWFESSLQVLKSLNDNRKDQLHIGEVMACWTYLAFVESIISYEEIGLNMTTDQDVQKFIPDALKVANSHKQELRDFMLKEGVPLPSSPEHKPKADPKAVPEGTKLTDDELMNTLSINFVYAGDMCAAAASQCIRTDVGLMFLKFQVDKFSLGFSAKEIMRKRGWLKRPPAYNPPGAPNMQFNQSNKNQGSN</sequence>
<dbReference type="EMBL" id="FNIG01000001">
    <property type="protein sequence ID" value="SDM83787.1"/>
    <property type="molecule type" value="Genomic_DNA"/>
</dbReference>
<dbReference type="Pfam" id="PF11553">
    <property type="entry name" value="DUF3231"/>
    <property type="match status" value="1"/>
</dbReference>
<dbReference type="Proteomes" id="UP000199334">
    <property type="component" value="Unassembled WGS sequence"/>
</dbReference>
<dbReference type="RefSeq" id="WP_093855261.1">
    <property type="nucleotide sequence ID" value="NZ_BJVZ01000003.1"/>
</dbReference>
<dbReference type="InterPro" id="IPR021617">
    <property type="entry name" value="DUF3231"/>
</dbReference>
<feature type="compositionally biased region" description="Basic and acidic residues" evidence="1">
    <location>
        <begin position="99"/>
        <end position="109"/>
    </location>
</feature>
<dbReference type="InterPro" id="IPR012347">
    <property type="entry name" value="Ferritin-like"/>
</dbReference>
<evidence type="ECO:0000313" key="2">
    <source>
        <dbReference type="EMBL" id="SDM83787.1"/>
    </source>
</evidence>
<reference evidence="2 3" key="1">
    <citation type="submission" date="2016-10" db="EMBL/GenBank/DDBJ databases">
        <authorList>
            <person name="de Groot N.N."/>
        </authorList>
    </citation>
    <scope>NUCLEOTIDE SEQUENCE [LARGE SCALE GENOMIC DNA]</scope>
    <source>
        <strain evidence="2 3">CGMCC 1.3442</strain>
    </source>
</reference>
<name>A0A1G9WHH8_9BACI</name>
<feature type="region of interest" description="Disordered" evidence="1">
    <location>
        <begin position="92"/>
        <end position="114"/>
    </location>
</feature>
<dbReference type="OrthoDB" id="1934429at2"/>
<dbReference type="Gene3D" id="1.20.1260.10">
    <property type="match status" value="1"/>
</dbReference>
<gene>
    <name evidence="2" type="ORF">SAMN05216498_0748</name>
</gene>
<feature type="compositionally biased region" description="Polar residues" evidence="1">
    <location>
        <begin position="190"/>
        <end position="202"/>
    </location>
</feature>
<dbReference type="AlphaFoldDB" id="A0A1G9WHH8"/>
<protein>
    <recommendedName>
        <fullName evidence="4">DUF3231 family protein</fullName>
    </recommendedName>
</protein>
<dbReference type="STRING" id="237069.SAMN05216498_0748"/>
<evidence type="ECO:0008006" key="4">
    <source>
        <dbReference type="Google" id="ProtNLM"/>
    </source>
</evidence>
<evidence type="ECO:0000256" key="1">
    <source>
        <dbReference type="SAM" id="MobiDB-lite"/>
    </source>
</evidence>
<accession>A0A1G9WHH8</accession>
<evidence type="ECO:0000313" key="3">
    <source>
        <dbReference type="Proteomes" id="UP000199334"/>
    </source>
</evidence>
<proteinExistence type="predicted"/>
<keyword evidence="3" id="KW-1185">Reference proteome</keyword>
<organism evidence="2 3">
    <name type="scientific">Tenuibacillus multivorans</name>
    <dbReference type="NCBI Taxonomy" id="237069"/>
    <lineage>
        <taxon>Bacteria</taxon>
        <taxon>Bacillati</taxon>
        <taxon>Bacillota</taxon>
        <taxon>Bacilli</taxon>
        <taxon>Bacillales</taxon>
        <taxon>Bacillaceae</taxon>
        <taxon>Tenuibacillus</taxon>
    </lineage>
</organism>